<dbReference type="Pfam" id="PF00752">
    <property type="entry name" value="XPG_N"/>
    <property type="match status" value="1"/>
</dbReference>
<evidence type="ECO:0000313" key="6">
    <source>
        <dbReference type="EMBL" id="RLN24440.1"/>
    </source>
</evidence>
<keyword evidence="4" id="KW-0234">DNA repair</keyword>
<dbReference type="GO" id="GO:0017108">
    <property type="term" value="F:5'-flap endonuclease activity"/>
    <property type="evidence" value="ECO:0007669"/>
    <property type="project" value="TreeGrafter"/>
</dbReference>
<dbReference type="GO" id="GO:0006281">
    <property type="term" value="P:DNA repair"/>
    <property type="evidence" value="ECO:0007669"/>
    <property type="project" value="UniProtKB-KW"/>
</dbReference>
<dbReference type="PANTHER" id="PTHR11081:SF9">
    <property type="entry name" value="FLAP ENDONUCLEASE 1"/>
    <property type="match status" value="1"/>
</dbReference>
<dbReference type="PANTHER" id="PTHR11081">
    <property type="entry name" value="FLAP ENDONUCLEASE FAMILY MEMBER"/>
    <property type="match status" value="1"/>
</dbReference>
<keyword evidence="3" id="KW-0460">Magnesium</keyword>
<dbReference type="AlphaFoldDB" id="A0A3L6SQU3"/>
<dbReference type="InterPro" id="IPR019974">
    <property type="entry name" value="XPG_CS"/>
</dbReference>
<dbReference type="InterPro" id="IPR006084">
    <property type="entry name" value="XPG/Rad2"/>
</dbReference>
<dbReference type="InterPro" id="IPR006085">
    <property type="entry name" value="XPG_DNA_repair_N"/>
</dbReference>
<dbReference type="PROSITE" id="PS00841">
    <property type="entry name" value="XPG_1"/>
    <property type="match status" value="1"/>
</dbReference>
<accession>A0A3L6SQU3</accession>
<dbReference type="OrthoDB" id="1713168at2759"/>
<dbReference type="InterPro" id="IPR029060">
    <property type="entry name" value="PIN-like_dom_sf"/>
</dbReference>
<protein>
    <submittedName>
        <fullName evidence="6">Flap endonuclease 1-like</fullName>
    </submittedName>
</protein>
<evidence type="ECO:0000256" key="3">
    <source>
        <dbReference type="ARBA" id="ARBA00022842"/>
    </source>
</evidence>
<sequence>MRSGGNKLLKNDNGEETSHLVGMFNRTAKFLEVGIEPIYVFDGTPPDMKK</sequence>
<evidence type="ECO:0000256" key="2">
    <source>
        <dbReference type="ARBA" id="ARBA00022763"/>
    </source>
</evidence>
<dbReference type="SUPFAM" id="SSF88723">
    <property type="entry name" value="PIN domain-like"/>
    <property type="match status" value="1"/>
</dbReference>
<dbReference type="STRING" id="4540.A0A3L6SQU3"/>
<comment type="caution">
    <text evidence="6">The sequence shown here is derived from an EMBL/GenBank/DDBJ whole genome shotgun (WGS) entry which is preliminary data.</text>
</comment>
<feature type="domain" description="XPG N-terminal" evidence="5">
    <location>
        <begin position="12"/>
        <end position="50"/>
    </location>
</feature>
<evidence type="ECO:0000256" key="1">
    <source>
        <dbReference type="ARBA" id="ARBA00022723"/>
    </source>
</evidence>
<dbReference type="Proteomes" id="UP000275267">
    <property type="component" value="Unassembled WGS sequence"/>
</dbReference>
<dbReference type="GO" id="GO:0008409">
    <property type="term" value="F:5'-3' exonuclease activity"/>
    <property type="evidence" value="ECO:0007669"/>
    <property type="project" value="TreeGrafter"/>
</dbReference>
<keyword evidence="7" id="KW-1185">Reference proteome</keyword>
<dbReference type="Gene3D" id="3.40.50.1010">
    <property type="entry name" value="5'-nuclease"/>
    <property type="match status" value="1"/>
</dbReference>
<evidence type="ECO:0000313" key="7">
    <source>
        <dbReference type="Proteomes" id="UP000275267"/>
    </source>
</evidence>
<evidence type="ECO:0000259" key="5">
    <source>
        <dbReference type="Pfam" id="PF00752"/>
    </source>
</evidence>
<dbReference type="EMBL" id="PQIB02000004">
    <property type="protein sequence ID" value="RLN24440.1"/>
    <property type="molecule type" value="Genomic_DNA"/>
</dbReference>
<keyword evidence="1" id="KW-0479">Metal-binding</keyword>
<keyword evidence="2" id="KW-0227">DNA damage</keyword>
<evidence type="ECO:0000256" key="4">
    <source>
        <dbReference type="ARBA" id="ARBA00023204"/>
    </source>
</evidence>
<gene>
    <name evidence="6" type="ORF">C2845_PM07G34200</name>
</gene>
<reference evidence="7" key="1">
    <citation type="journal article" date="2019" name="Nat. Commun.">
        <title>The genome of broomcorn millet.</title>
        <authorList>
            <person name="Zou C."/>
            <person name="Miki D."/>
            <person name="Li D."/>
            <person name="Tang Q."/>
            <person name="Xiao L."/>
            <person name="Rajput S."/>
            <person name="Deng P."/>
            <person name="Jia W."/>
            <person name="Huang R."/>
            <person name="Zhang M."/>
            <person name="Sun Y."/>
            <person name="Hu J."/>
            <person name="Fu X."/>
            <person name="Schnable P.S."/>
            <person name="Li F."/>
            <person name="Zhang H."/>
            <person name="Feng B."/>
            <person name="Zhu X."/>
            <person name="Liu R."/>
            <person name="Schnable J.C."/>
            <person name="Zhu J.-K."/>
            <person name="Zhang H."/>
        </authorList>
    </citation>
    <scope>NUCLEOTIDE SEQUENCE [LARGE SCALE GENOMIC DNA]</scope>
</reference>
<proteinExistence type="predicted"/>
<name>A0A3L6SQU3_PANMI</name>
<dbReference type="GO" id="GO:0046872">
    <property type="term" value="F:metal ion binding"/>
    <property type="evidence" value="ECO:0007669"/>
    <property type="project" value="UniProtKB-KW"/>
</dbReference>
<organism evidence="6 7">
    <name type="scientific">Panicum miliaceum</name>
    <name type="common">Proso millet</name>
    <name type="synonym">Broomcorn millet</name>
    <dbReference type="NCBI Taxonomy" id="4540"/>
    <lineage>
        <taxon>Eukaryota</taxon>
        <taxon>Viridiplantae</taxon>
        <taxon>Streptophyta</taxon>
        <taxon>Embryophyta</taxon>
        <taxon>Tracheophyta</taxon>
        <taxon>Spermatophyta</taxon>
        <taxon>Magnoliopsida</taxon>
        <taxon>Liliopsida</taxon>
        <taxon>Poales</taxon>
        <taxon>Poaceae</taxon>
        <taxon>PACMAD clade</taxon>
        <taxon>Panicoideae</taxon>
        <taxon>Panicodae</taxon>
        <taxon>Paniceae</taxon>
        <taxon>Panicinae</taxon>
        <taxon>Panicum</taxon>
        <taxon>Panicum sect. Panicum</taxon>
    </lineage>
</organism>